<dbReference type="Gene3D" id="3.50.4.10">
    <property type="entry name" value="Hepatocyte Growth Factor"/>
    <property type="match status" value="1"/>
</dbReference>
<evidence type="ECO:0000313" key="3">
    <source>
        <dbReference type="Proteomes" id="UP001519460"/>
    </source>
</evidence>
<dbReference type="SUPFAM" id="SSF57414">
    <property type="entry name" value="Hairpin loop containing domain-like"/>
    <property type="match status" value="1"/>
</dbReference>
<comment type="caution">
    <text evidence="2">The sequence shown here is derived from an EMBL/GenBank/DDBJ whole genome shotgun (WGS) entry which is preliminary data.</text>
</comment>
<keyword evidence="3" id="KW-1185">Reference proteome</keyword>
<dbReference type="PROSITE" id="PS50948">
    <property type="entry name" value="PAN"/>
    <property type="match status" value="1"/>
</dbReference>
<feature type="domain" description="Apple" evidence="1">
    <location>
        <begin position="77"/>
        <end position="159"/>
    </location>
</feature>
<protein>
    <recommendedName>
        <fullName evidence="1">Apple domain-containing protein</fullName>
    </recommendedName>
</protein>
<gene>
    <name evidence="2" type="ORF">BaRGS_00040198</name>
</gene>
<organism evidence="2 3">
    <name type="scientific">Batillaria attramentaria</name>
    <dbReference type="NCBI Taxonomy" id="370345"/>
    <lineage>
        <taxon>Eukaryota</taxon>
        <taxon>Metazoa</taxon>
        <taxon>Spiralia</taxon>
        <taxon>Lophotrochozoa</taxon>
        <taxon>Mollusca</taxon>
        <taxon>Gastropoda</taxon>
        <taxon>Caenogastropoda</taxon>
        <taxon>Sorbeoconcha</taxon>
        <taxon>Cerithioidea</taxon>
        <taxon>Batillariidae</taxon>
        <taxon>Batillaria</taxon>
    </lineage>
</organism>
<feature type="non-terminal residue" evidence="2">
    <location>
        <position position="1"/>
    </location>
</feature>
<evidence type="ECO:0000313" key="2">
    <source>
        <dbReference type="EMBL" id="KAK7447340.1"/>
    </source>
</evidence>
<evidence type="ECO:0000259" key="1">
    <source>
        <dbReference type="PROSITE" id="PS50948"/>
    </source>
</evidence>
<dbReference type="InterPro" id="IPR003609">
    <property type="entry name" value="Pan_app"/>
</dbReference>
<dbReference type="EMBL" id="JACVVK020000772">
    <property type="protein sequence ID" value="KAK7447340.1"/>
    <property type="molecule type" value="Genomic_DNA"/>
</dbReference>
<sequence length="160" mass="18486">ECYAERDSSGESDVYNLACEDRTACRVWESAWSDTLVGRKRGANFEDDADDTEERQPWCNRCCDSHNCNQFLCSKDCDAADLRKQLLEYPFMVLNGYNDQTVKGISLAACKARCLTLGWCRTVEHDFSINYCFLQTSTPLDHPLAWQANQDYHFYQRMCS</sequence>
<dbReference type="AlphaFoldDB" id="A0ABD0J1P6"/>
<name>A0ABD0J1P6_9CAEN</name>
<proteinExistence type="predicted"/>
<reference evidence="2 3" key="1">
    <citation type="journal article" date="2023" name="Sci. Data">
        <title>Genome assembly of the Korean intertidal mud-creeper Batillaria attramentaria.</title>
        <authorList>
            <person name="Patra A.K."/>
            <person name="Ho P.T."/>
            <person name="Jun S."/>
            <person name="Lee S.J."/>
            <person name="Kim Y."/>
            <person name="Won Y.J."/>
        </authorList>
    </citation>
    <scope>NUCLEOTIDE SEQUENCE [LARGE SCALE GENOMIC DNA]</scope>
    <source>
        <strain evidence="2">Wonlab-2016</strain>
    </source>
</reference>
<dbReference type="Proteomes" id="UP001519460">
    <property type="component" value="Unassembled WGS sequence"/>
</dbReference>
<accession>A0ABD0J1P6</accession>